<evidence type="ECO:0000259" key="2">
    <source>
        <dbReference type="Pfam" id="PF03281"/>
    </source>
</evidence>
<dbReference type="Pfam" id="PF20266">
    <property type="entry name" value="Mab-21_C"/>
    <property type="match status" value="1"/>
</dbReference>
<dbReference type="SMART" id="SM01265">
    <property type="entry name" value="Mab-21"/>
    <property type="match status" value="1"/>
</dbReference>
<dbReference type="EMBL" id="VSWD01000014">
    <property type="protein sequence ID" value="KAK3083294.1"/>
    <property type="molecule type" value="Genomic_DNA"/>
</dbReference>
<protein>
    <recommendedName>
        <fullName evidence="6">Cyclic GMP-AMP synthase</fullName>
    </recommendedName>
</protein>
<evidence type="ECO:0000313" key="5">
    <source>
        <dbReference type="Proteomes" id="UP001186944"/>
    </source>
</evidence>
<evidence type="ECO:0008006" key="6">
    <source>
        <dbReference type="Google" id="ProtNLM"/>
    </source>
</evidence>
<name>A0AA88XDP3_PINIB</name>
<evidence type="ECO:0000259" key="3">
    <source>
        <dbReference type="Pfam" id="PF20266"/>
    </source>
</evidence>
<dbReference type="AlphaFoldDB" id="A0AA88XDP3"/>
<reference evidence="4" key="1">
    <citation type="submission" date="2019-08" db="EMBL/GenBank/DDBJ databases">
        <title>The improved chromosome-level genome for the pearl oyster Pinctada fucata martensii using PacBio sequencing and Hi-C.</title>
        <authorList>
            <person name="Zheng Z."/>
        </authorList>
    </citation>
    <scope>NUCLEOTIDE SEQUENCE</scope>
    <source>
        <strain evidence="4">ZZ-2019</strain>
        <tissue evidence="4">Adductor muscle</tissue>
    </source>
</reference>
<dbReference type="Pfam" id="PF03281">
    <property type="entry name" value="Mab-21"/>
    <property type="match status" value="1"/>
</dbReference>
<dbReference type="InterPro" id="IPR024810">
    <property type="entry name" value="MAB21L/cGLR"/>
</dbReference>
<dbReference type="PANTHER" id="PTHR10656:SF69">
    <property type="entry name" value="MAB-21-LIKE HHH_H2TH-LIKE DOMAIN-CONTAINING PROTEIN"/>
    <property type="match status" value="1"/>
</dbReference>
<proteinExistence type="inferred from homology"/>
<dbReference type="Gene3D" id="1.10.1410.40">
    <property type="match status" value="1"/>
</dbReference>
<dbReference type="PANTHER" id="PTHR10656">
    <property type="entry name" value="CELL FATE DETERMINING PROTEIN MAB21-RELATED"/>
    <property type="match status" value="1"/>
</dbReference>
<gene>
    <name evidence="4" type="ORF">FSP39_018751</name>
</gene>
<keyword evidence="5" id="KW-1185">Reference proteome</keyword>
<comment type="similarity">
    <text evidence="1">Belongs to the mab-21 family.</text>
</comment>
<accession>A0AA88XDP3</accession>
<comment type="caution">
    <text evidence="4">The sequence shown here is derived from an EMBL/GenBank/DDBJ whole genome shotgun (WGS) entry which is preliminary data.</text>
</comment>
<dbReference type="InterPro" id="IPR046903">
    <property type="entry name" value="Mab-21-like_nuc_Trfase"/>
</dbReference>
<dbReference type="InterPro" id="IPR046906">
    <property type="entry name" value="Mab-21_HhH/H2TH-like"/>
</dbReference>
<evidence type="ECO:0000256" key="1">
    <source>
        <dbReference type="ARBA" id="ARBA00008307"/>
    </source>
</evidence>
<feature type="domain" description="Mab-21-like HhH/H2TH-like" evidence="3">
    <location>
        <begin position="256"/>
        <end position="322"/>
    </location>
</feature>
<sequence length="663" mass="76364">MDIASRLSLLFGTEEHVRMRRQLVLFREEVMNFLVPLGVPTAVPLEDYRFICSGSLCEGVHYPSSDDDFMLCKNTQLVVKTYIEALQSGCLLMVPSENSPGYCLLFDINHSCSENVIQVINGMPFLSSLLFKEVNLLEGQSIHGPCQSRTIGGYEYDFAKCFRCSFWPDIATSWAIRTRHNGWPSLDMIQKILRDGCHVVPVGDPNSLFRDHEWRISFSIAERNLMYSLNHTQFLMYNLLRLCLKKILNIRVPGVLCSYFMKTTLFFTVENTSEQLWQFDNIETCFKSCLSVLYDYIDQGNCSNYFIPEYNMMKRKVNSRNRQPLLDIIGILRALGIIGTIHICKEEYILDENIPFRGMELKLDDDFMKSNHTAFAINRITMISYFLSKTVNIPITTLLCKISRLSCRHLTGVQNYIFRRGIVSCCQIVMNNLWSGNESNRNNYFLHKSVKCLLRIGYSVDVITGKLTAATYMYLVGKNKSALSHIRRLLSEYPPYAIDNSPNDIKQSTNMVVMCSRGYTMDYKIRHSWALRYYMCHELLNAYPLALQILISTTEKLLLNPLSYTYLLESLCYIQQQNQNGVKKSTRCLVSLMEDPNHEEKLMTEVNMCVGIIKYAQGDSQSACRWLGSAYTMKDKLLPPYNESLGRSSVTYIACLLNKHFYS</sequence>
<dbReference type="Proteomes" id="UP001186944">
    <property type="component" value="Unassembled WGS sequence"/>
</dbReference>
<evidence type="ECO:0000313" key="4">
    <source>
        <dbReference type="EMBL" id="KAK3083294.1"/>
    </source>
</evidence>
<feature type="domain" description="Mab-21-like nucleotidyltransferase" evidence="2">
    <location>
        <begin position="154"/>
        <end position="227"/>
    </location>
</feature>
<organism evidence="4 5">
    <name type="scientific">Pinctada imbricata</name>
    <name type="common">Atlantic pearl-oyster</name>
    <name type="synonym">Pinctada martensii</name>
    <dbReference type="NCBI Taxonomy" id="66713"/>
    <lineage>
        <taxon>Eukaryota</taxon>
        <taxon>Metazoa</taxon>
        <taxon>Spiralia</taxon>
        <taxon>Lophotrochozoa</taxon>
        <taxon>Mollusca</taxon>
        <taxon>Bivalvia</taxon>
        <taxon>Autobranchia</taxon>
        <taxon>Pteriomorphia</taxon>
        <taxon>Pterioida</taxon>
        <taxon>Pterioidea</taxon>
        <taxon>Pteriidae</taxon>
        <taxon>Pinctada</taxon>
    </lineage>
</organism>